<protein>
    <recommendedName>
        <fullName evidence="5">DUF4044 domain-containing protein</fullName>
    </recommendedName>
</protein>
<feature type="region of interest" description="Disordered" evidence="1">
    <location>
        <begin position="1"/>
        <end position="22"/>
    </location>
</feature>
<dbReference type="EMBL" id="FODJ01000001">
    <property type="protein sequence ID" value="SEN40425.1"/>
    <property type="molecule type" value="Genomic_DNA"/>
</dbReference>
<evidence type="ECO:0000313" key="4">
    <source>
        <dbReference type="Proteomes" id="UP000199300"/>
    </source>
</evidence>
<dbReference type="Proteomes" id="UP000199300">
    <property type="component" value="Unassembled WGS sequence"/>
</dbReference>
<gene>
    <name evidence="3" type="ORF">SAMN04488134_1012</name>
</gene>
<keyword evidence="4" id="KW-1185">Reference proteome</keyword>
<organism evidence="3 4">
    <name type="scientific">Amphibacillus marinus</name>
    <dbReference type="NCBI Taxonomy" id="872970"/>
    <lineage>
        <taxon>Bacteria</taxon>
        <taxon>Bacillati</taxon>
        <taxon>Bacillota</taxon>
        <taxon>Bacilli</taxon>
        <taxon>Bacillales</taxon>
        <taxon>Bacillaceae</taxon>
        <taxon>Amphibacillus</taxon>
    </lineage>
</organism>
<dbReference type="AlphaFoldDB" id="A0A1H8G9I7"/>
<feature type="transmembrane region" description="Helical" evidence="2">
    <location>
        <begin position="26"/>
        <end position="47"/>
    </location>
</feature>
<accession>A0A1H8G9I7</accession>
<evidence type="ECO:0000256" key="2">
    <source>
        <dbReference type="SAM" id="Phobius"/>
    </source>
</evidence>
<keyword evidence="2" id="KW-1133">Transmembrane helix</keyword>
<keyword evidence="2" id="KW-0472">Membrane</keyword>
<evidence type="ECO:0008006" key="5">
    <source>
        <dbReference type="Google" id="ProtNLM"/>
    </source>
</evidence>
<dbReference type="STRING" id="872970.SAMN04488134_1012"/>
<proteinExistence type="predicted"/>
<keyword evidence="2" id="KW-0812">Transmembrane</keyword>
<evidence type="ECO:0000313" key="3">
    <source>
        <dbReference type="EMBL" id="SEN40425.1"/>
    </source>
</evidence>
<name>A0A1H8G9I7_9BACI</name>
<evidence type="ECO:0000256" key="1">
    <source>
        <dbReference type="SAM" id="MobiDB-lite"/>
    </source>
</evidence>
<dbReference type="RefSeq" id="WP_091493285.1">
    <property type="nucleotide sequence ID" value="NZ_FODJ01000001.1"/>
</dbReference>
<reference evidence="3 4" key="1">
    <citation type="submission" date="2016-10" db="EMBL/GenBank/DDBJ databases">
        <authorList>
            <person name="de Groot N.N."/>
        </authorList>
    </citation>
    <scope>NUCLEOTIDE SEQUENCE [LARGE SCALE GENOMIC DNA]</scope>
    <source>
        <strain evidence="3 4">CGMCC 1.10434</strain>
    </source>
</reference>
<sequence>MAKTKKKQHQQTGPQRPSKREKRHKMIIYIMIIIMVGSVITGGLAAIL</sequence>